<feature type="zinc finger region" description="C4-type" evidence="18">
    <location>
        <begin position="738"/>
        <end position="764"/>
    </location>
</feature>
<evidence type="ECO:0000256" key="11">
    <source>
        <dbReference type="ARBA" id="ARBA00022881"/>
    </source>
</evidence>
<keyword evidence="13 18" id="KW-0234">DNA repair</keyword>
<dbReference type="NCBIfam" id="NF001503">
    <property type="entry name" value="PRK00349.1"/>
    <property type="match status" value="1"/>
</dbReference>
<feature type="zinc finger region" description="C4-type" evidence="18">
    <location>
        <begin position="252"/>
        <end position="279"/>
    </location>
</feature>
<keyword evidence="8 18" id="KW-0863">Zinc-finger</keyword>
<dbReference type="Gene3D" id="3.30.1490.20">
    <property type="entry name" value="ATP-grasp fold, A domain"/>
    <property type="match status" value="1"/>
</dbReference>
<comment type="caution">
    <text evidence="21">The sequence shown here is derived from an EMBL/GenBank/DDBJ whole genome shotgun (WGS) entry which is preliminary data.</text>
</comment>
<evidence type="ECO:0000256" key="5">
    <source>
        <dbReference type="ARBA" id="ARBA00022741"/>
    </source>
</evidence>
<dbReference type="InterPro" id="IPR013815">
    <property type="entry name" value="ATP_grasp_subdomain_1"/>
</dbReference>
<evidence type="ECO:0000256" key="1">
    <source>
        <dbReference type="ARBA" id="ARBA00004496"/>
    </source>
</evidence>
<comment type="subunit">
    <text evidence="18">Forms a heterotetramer with UvrB during the search for lesions.</text>
</comment>
<dbReference type="SMART" id="SM00382">
    <property type="entry name" value="AAA"/>
    <property type="match status" value="2"/>
</dbReference>
<dbReference type="GO" id="GO:0008270">
    <property type="term" value="F:zinc ion binding"/>
    <property type="evidence" value="ECO:0007669"/>
    <property type="project" value="UniProtKB-UniRule"/>
</dbReference>
<accession>A0A0F3RWE5</accession>
<evidence type="ECO:0000256" key="17">
    <source>
        <dbReference type="ARBA" id="ARBA00042156"/>
    </source>
</evidence>
<comment type="function">
    <text evidence="18">The UvrABC repair system catalyzes the recognition and processing of DNA lesions. UvrA is an ATPase and a DNA-binding protein. A damage recognition complex composed of 2 UvrA and 2 UvrB subunits scans DNA for abnormalities. When the presence of a lesion has been verified by UvrB, the UvrA molecules dissociate.</text>
</comment>
<evidence type="ECO:0000256" key="14">
    <source>
        <dbReference type="ARBA" id="ARBA00023236"/>
    </source>
</evidence>
<dbReference type="InterPro" id="IPR003439">
    <property type="entry name" value="ABC_transporter-like_ATP-bd"/>
</dbReference>
<dbReference type="PATRIC" id="fig|216463.3.peg.126"/>
<evidence type="ECO:0000256" key="8">
    <source>
        <dbReference type="ARBA" id="ARBA00022771"/>
    </source>
</evidence>
<dbReference type="PROSITE" id="PS00211">
    <property type="entry name" value="ABC_TRANSPORTER_1"/>
    <property type="match status" value="2"/>
</dbReference>
<keyword evidence="6 18" id="KW-0227">DNA damage</keyword>
<dbReference type="InterPro" id="IPR041552">
    <property type="entry name" value="UvrA_DNA-bd"/>
</dbReference>
<dbReference type="InterPro" id="IPR004602">
    <property type="entry name" value="UvrA"/>
</dbReference>
<dbReference type="OrthoDB" id="9809851at2"/>
<dbReference type="Gene3D" id="3.40.50.300">
    <property type="entry name" value="P-loop containing nucleotide triphosphate hydrolases"/>
    <property type="match status" value="2"/>
</dbReference>
<dbReference type="EMBL" id="JZCR01000011">
    <property type="protein sequence ID" value="KJW13117.1"/>
    <property type="molecule type" value="Genomic_DNA"/>
</dbReference>
<evidence type="ECO:0000256" key="2">
    <source>
        <dbReference type="ARBA" id="ARBA00022490"/>
    </source>
</evidence>
<evidence type="ECO:0000256" key="19">
    <source>
        <dbReference type="SAM" id="MobiDB-lite"/>
    </source>
</evidence>
<dbReference type="Proteomes" id="UP000033491">
    <property type="component" value="Unassembled WGS sequence"/>
</dbReference>
<dbReference type="GO" id="GO:0003677">
    <property type="term" value="F:DNA binding"/>
    <property type="evidence" value="ECO:0007669"/>
    <property type="project" value="UniProtKB-UniRule"/>
</dbReference>
<dbReference type="CDD" id="cd03271">
    <property type="entry name" value="ABC_UvrA_II"/>
    <property type="match status" value="1"/>
</dbReference>
<gene>
    <name evidence="18" type="primary">uvrA</name>
    <name evidence="21" type="ORF">VC81_05105</name>
</gene>
<name>A0A0F3RWE5_9LACO</name>
<dbReference type="GO" id="GO:0006289">
    <property type="term" value="P:nucleotide-excision repair"/>
    <property type="evidence" value="ECO:0007669"/>
    <property type="project" value="UniProtKB-UniRule"/>
</dbReference>
<dbReference type="InterPro" id="IPR003593">
    <property type="entry name" value="AAA+_ATPase"/>
</dbReference>
<keyword evidence="11 18" id="KW-0267">Excision nuclease</keyword>
<dbReference type="AlphaFoldDB" id="A0A0F3RWE5"/>
<evidence type="ECO:0000259" key="20">
    <source>
        <dbReference type="PROSITE" id="PS50893"/>
    </source>
</evidence>
<evidence type="ECO:0000256" key="15">
    <source>
        <dbReference type="ARBA" id="ARBA00038000"/>
    </source>
</evidence>
<keyword evidence="12 18" id="KW-0238">DNA-binding</keyword>
<keyword evidence="7 18" id="KW-0228">DNA excision</keyword>
<dbReference type="NCBIfam" id="TIGR00630">
    <property type="entry name" value="uvra"/>
    <property type="match status" value="1"/>
</dbReference>
<dbReference type="GO" id="GO:0005524">
    <property type="term" value="F:ATP binding"/>
    <property type="evidence" value="ECO:0007669"/>
    <property type="project" value="UniProtKB-UniRule"/>
</dbReference>
<comment type="similarity">
    <text evidence="15 18">Belongs to the ABC transporter superfamily. UvrA family.</text>
</comment>
<keyword evidence="4 18" id="KW-0677">Repeat</keyword>
<keyword evidence="14 18" id="KW-0742">SOS response</keyword>
<evidence type="ECO:0000256" key="9">
    <source>
        <dbReference type="ARBA" id="ARBA00022833"/>
    </source>
</evidence>
<dbReference type="Pfam" id="PF17760">
    <property type="entry name" value="UvrA_inter"/>
    <property type="match status" value="1"/>
</dbReference>
<feature type="binding site" evidence="18">
    <location>
        <begin position="33"/>
        <end position="40"/>
    </location>
    <ligand>
        <name>ATP</name>
        <dbReference type="ChEBI" id="CHEBI:30616"/>
    </ligand>
</feature>
<evidence type="ECO:0000256" key="6">
    <source>
        <dbReference type="ARBA" id="ARBA00022763"/>
    </source>
</evidence>
<evidence type="ECO:0000313" key="21">
    <source>
        <dbReference type="EMBL" id="KJW13117.1"/>
    </source>
</evidence>
<evidence type="ECO:0000256" key="12">
    <source>
        <dbReference type="ARBA" id="ARBA00023125"/>
    </source>
</evidence>
<dbReference type="InterPro" id="IPR041102">
    <property type="entry name" value="UvrA_inter"/>
</dbReference>
<evidence type="ECO:0000256" key="13">
    <source>
        <dbReference type="ARBA" id="ARBA00023204"/>
    </source>
</evidence>
<dbReference type="PROSITE" id="PS50893">
    <property type="entry name" value="ABC_TRANSPORTER_2"/>
    <property type="match status" value="1"/>
</dbReference>
<organism evidence="21 22">
    <name type="scientific">Levilactobacillus spicheri</name>
    <dbReference type="NCBI Taxonomy" id="216463"/>
    <lineage>
        <taxon>Bacteria</taxon>
        <taxon>Bacillati</taxon>
        <taxon>Bacillota</taxon>
        <taxon>Bacilli</taxon>
        <taxon>Lactobacillales</taxon>
        <taxon>Lactobacillaceae</taxon>
        <taxon>Levilactobacillus</taxon>
    </lineage>
</organism>
<dbReference type="HAMAP" id="MF_00205">
    <property type="entry name" value="UvrA"/>
    <property type="match status" value="1"/>
</dbReference>
<sequence>MLNDKIVIHGARAHNLKNIDVTIPKNKLVVISGLSGSGKSSLAFDTLYAEGQRRYVESLSSYARQFLGQMDKPDVDSIDGLSPAISIDQKTTSKNPRSTVGTVTEINDYLRLLWARVGTPICPNDGTKITSQSVEQMVDQVLALPERTKLQVLSPIVRDKKGQHKQIFEKIRREGFVRVRVDGEIQDIDDVPELNKNQRHDIAIVIDRIVVKKGVRSRLFDSFEAALRLSGGYAIADVIDGEPLIFSEHYACPVCGFTVGELEPRLFSFNAPFGACPDCDGLGVKLEVDLDLVVPDKTKTLREGALAPWNPISSQYYPALLEQACDAFDVDMDTPFKDLSKADRDLVLYGSQGKEFHFHYQNDFGGVRDVDVAFEGVVPNINRRYKETNSDFTRDVMRKYMTELTCSTCHGYRLNRQALSVKIDGQHIGEVSDLPVDKELHFFQDLSFGEQDQVIAQPILKEIRDRLTFLRNVGLDYLTLSRSARTLSGGEAQRIRLATQIGSNLSGVLYILDEPSIGLHQRDNDRLIASLKQMRDLGNTLIVVEHDEDTMRAADYIVDIGPGAGENGGHVMAAGTPKQVMRSRKSLTGQYLSGKKYIPVPLTRRTGNGKAIRVTGAAENNLKDITVDFPLGEFVVVTGVSGSGKSTLVNTILKRALAQKLNHNSEKPGKYQSIAGVKNIERLVDIDQSPIGRTPRSNPATYTGVFDDIRGLFAQTNDAKLRGYQKGRFSFNTKGGRCEACHGDGILKIEMNFLPDVYVPCEVCHGTRYNSETLEVEYKGKNIADVLNMTVSEALDFFDAIPKITRKLQTIKDVGLGYVKLGQPATTLSGGEAQRMKLASELHKQQSGKNFYILDEPTTGLHTDDIKRLLEVLHRLVDKGNTVLVIEHNLDVIKTADHLIDLGPEGGEAGGHVVATGTPEELAQVPNSYTGQYLKPVLERDTARTKEDQDED</sequence>
<dbReference type="RefSeq" id="WP_045807065.1">
    <property type="nucleotide sequence ID" value="NZ_JZCR01000011.1"/>
</dbReference>
<dbReference type="FunFam" id="3.40.50.300:FF:000028">
    <property type="entry name" value="UvrABC system protein A"/>
    <property type="match status" value="1"/>
</dbReference>
<evidence type="ECO:0000256" key="10">
    <source>
        <dbReference type="ARBA" id="ARBA00022840"/>
    </source>
</evidence>
<dbReference type="InterPro" id="IPR017871">
    <property type="entry name" value="ABC_transporter-like_CS"/>
</dbReference>
<dbReference type="PANTHER" id="PTHR43152:SF3">
    <property type="entry name" value="UVRABC SYSTEM PROTEIN A"/>
    <property type="match status" value="1"/>
</dbReference>
<keyword evidence="2 18" id="KW-0963">Cytoplasm</keyword>
<dbReference type="FunFam" id="1.20.1580.10:FF:000002">
    <property type="entry name" value="UvrABC system protein A"/>
    <property type="match status" value="1"/>
</dbReference>
<dbReference type="Pfam" id="PF17755">
    <property type="entry name" value="UvrA_DNA-bind"/>
    <property type="match status" value="1"/>
</dbReference>
<keyword evidence="5 18" id="KW-0547">Nucleotide-binding</keyword>
<reference evidence="21 22" key="1">
    <citation type="submission" date="2015-03" db="EMBL/GenBank/DDBJ databases">
        <authorList>
            <person name="Zheng J."/>
            <person name="Ganezle M."/>
        </authorList>
    </citation>
    <scope>NUCLEOTIDE SEQUENCE [LARGE SCALE GENOMIC DNA]</scope>
    <source>
        <strain evidence="21 22">LP38</strain>
    </source>
</reference>
<dbReference type="InterPro" id="IPR027417">
    <property type="entry name" value="P-loop_NTPase"/>
</dbReference>
<feature type="binding site" evidence="18">
    <location>
        <begin position="639"/>
        <end position="646"/>
    </location>
    <ligand>
        <name>ATP</name>
        <dbReference type="ChEBI" id="CHEBI:30616"/>
    </ligand>
</feature>
<dbReference type="GO" id="GO:0009381">
    <property type="term" value="F:excinuclease ABC activity"/>
    <property type="evidence" value="ECO:0007669"/>
    <property type="project" value="UniProtKB-UniRule"/>
</dbReference>
<evidence type="ECO:0000256" key="4">
    <source>
        <dbReference type="ARBA" id="ARBA00022737"/>
    </source>
</evidence>
<evidence type="ECO:0000256" key="16">
    <source>
        <dbReference type="ARBA" id="ARBA00039316"/>
    </source>
</evidence>
<evidence type="ECO:0000256" key="18">
    <source>
        <dbReference type="HAMAP-Rule" id="MF_00205"/>
    </source>
</evidence>
<proteinExistence type="inferred from homology"/>
<dbReference type="GO" id="GO:0005737">
    <property type="term" value="C:cytoplasm"/>
    <property type="evidence" value="ECO:0007669"/>
    <property type="project" value="UniProtKB-SubCell"/>
</dbReference>
<dbReference type="GO" id="GO:0009380">
    <property type="term" value="C:excinuclease repair complex"/>
    <property type="evidence" value="ECO:0007669"/>
    <property type="project" value="InterPro"/>
</dbReference>
<comment type="subcellular location">
    <subcellularLocation>
        <location evidence="1 18">Cytoplasm</location>
    </subcellularLocation>
</comment>
<keyword evidence="10 18" id="KW-0067">ATP-binding</keyword>
<dbReference type="STRING" id="216463.VC81_05105"/>
<dbReference type="GO" id="GO:0016887">
    <property type="term" value="F:ATP hydrolysis activity"/>
    <property type="evidence" value="ECO:0007669"/>
    <property type="project" value="InterPro"/>
</dbReference>
<dbReference type="GO" id="GO:0009432">
    <property type="term" value="P:SOS response"/>
    <property type="evidence" value="ECO:0007669"/>
    <property type="project" value="UniProtKB-UniRule"/>
</dbReference>
<feature type="region of interest" description="Disordered" evidence="19">
    <location>
        <begin position="920"/>
        <end position="952"/>
    </location>
</feature>
<evidence type="ECO:0000313" key="22">
    <source>
        <dbReference type="Proteomes" id="UP000033491"/>
    </source>
</evidence>
<dbReference type="SUPFAM" id="SSF52540">
    <property type="entry name" value="P-loop containing nucleoside triphosphate hydrolases"/>
    <property type="match status" value="2"/>
</dbReference>
<dbReference type="PANTHER" id="PTHR43152">
    <property type="entry name" value="UVRABC SYSTEM PROTEIN A"/>
    <property type="match status" value="1"/>
</dbReference>
<keyword evidence="9 18" id="KW-0862">Zinc</keyword>
<keyword evidence="3 18" id="KW-0479">Metal-binding</keyword>
<dbReference type="Gene3D" id="1.10.8.280">
    <property type="entry name" value="ABC transporter ATPase domain-like"/>
    <property type="match status" value="1"/>
</dbReference>
<feature type="compositionally biased region" description="Basic and acidic residues" evidence="19">
    <location>
        <begin position="937"/>
        <end position="952"/>
    </location>
</feature>
<dbReference type="Gene3D" id="1.20.1580.10">
    <property type="entry name" value="ABC transporter ATPase like domain"/>
    <property type="match status" value="2"/>
</dbReference>
<feature type="domain" description="ABC transporter" evidence="20">
    <location>
        <begin position="603"/>
        <end position="935"/>
    </location>
</feature>
<evidence type="ECO:0000256" key="7">
    <source>
        <dbReference type="ARBA" id="ARBA00022769"/>
    </source>
</evidence>
<protein>
    <recommendedName>
        <fullName evidence="16 18">UvrABC system protein A</fullName>
        <shortName evidence="18">UvrA protein</shortName>
    </recommendedName>
    <alternativeName>
        <fullName evidence="17 18">Excinuclease ABC subunit A</fullName>
    </alternativeName>
</protein>
<evidence type="ECO:0000256" key="3">
    <source>
        <dbReference type="ARBA" id="ARBA00022723"/>
    </source>
</evidence>